<dbReference type="GO" id="GO:0008236">
    <property type="term" value="F:serine-type peptidase activity"/>
    <property type="evidence" value="ECO:0007669"/>
    <property type="project" value="UniProtKB-KW"/>
</dbReference>
<accession>A0A8T4IZU9</accession>
<dbReference type="SUPFAM" id="SSF52317">
    <property type="entry name" value="Class I glutamine amidotransferase-like"/>
    <property type="match status" value="1"/>
</dbReference>
<dbReference type="InterPro" id="IPR027478">
    <property type="entry name" value="LdcA_N"/>
</dbReference>
<dbReference type="CDD" id="cd07025">
    <property type="entry name" value="Peptidase_S66"/>
    <property type="match status" value="1"/>
</dbReference>
<dbReference type="PIRSF" id="PIRSF028757">
    <property type="entry name" value="LD-carboxypeptidase"/>
    <property type="match status" value="1"/>
</dbReference>
<evidence type="ECO:0000256" key="4">
    <source>
        <dbReference type="ARBA" id="ARBA00022801"/>
    </source>
</evidence>
<feature type="domain" description="LD-carboxypeptidase N-terminal" evidence="7">
    <location>
        <begin position="20"/>
        <end position="140"/>
    </location>
</feature>
<evidence type="ECO:0000256" key="6">
    <source>
        <dbReference type="PIRSR" id="PIRSR028757-1"/>
    </source>
</evidence>
<evidence type="ECO:0000313" key="9">
    <source>
        <dbReference type="EMBL" id="MBR7677649.1"/>
    </source>
</evidence>
<dbReference type="GO" id="GO:0006508">
    <property type="term" value="P:proteolysis"/>
    <property type="evidence" value="ECO:0007669"/>
    <property type="project" value="UniProtKB-KW"/>
</dbReference>
<evidence type="ECO:0000259" key="7">
    <source>
        <dbReference type="Pfam" id="PF02016"/>
    </source>
</evidence>
<dbReference type="AlphaFoldDB" id="A0A8T4IZU9"/>
<keyword evidence="10" id="KW-1185">Reference proteome</keyword>
<feature type="domain" description="LD-carboxypeptidase C-terminal" evidence="8">
    <location>
        <begin position="186"/>
        <end position="297"/>
    </location>
</feature>
<dbReference type="PANTHER" id="PTHR30237">
    <property type="entry name" value="MURAMOYLTETRAPEPTIDE CARBOXYPEPTIDASE"/>
    <property type="match status" value="1"/>
</dbReference>
<comment type="caution">
    <text evidence="9">The sequence shown here is derived from an EMBL/GenBank/DDBJ whole genome shotgun (WGS) entry which is preliminary data.</text>
</comment>
<dbReference type="Gene3D" id="3.40.50.10740">
    <property type="entry name" value="Class I glutamine amidotransferase-like"/>
    <property type="match status" value="1"/>
</dbReference>
<evidence type="ECO:0000256" key="3">
    <source>
        <dbReference type="ARBA" id="ARBA00022670"/>
    </source>
</evidence>
<dbReference type="InterPro" id="IPR003507">
    <property type="entry name" value="S66_fam"/>
</dbReference>
<dbReference type="GO" id="GO:0004180">
    <property type="term" value="F:carboxypeptidase activity"/>
    <property type="evidence" value="ECO:0007669"/>
    <property type="project" value="UniProtKB-KW"/>
</dbReference>
<dbReference type="Pfam" id="PF02016">
    <property type="entry name" value="Peptidase_S66"/>
    <property type="match status" value="1"/>
</dbReference>
<sequence>MTVALGSLARPRRLRPGDRVALVAPSGPVPRERLEAGVELLTEWGLEPVVMPHVRDRHPECDYLAGTDADRARDVQDAWCDPSLTAVLAARGGYGTQRVLDLLDWEALRAAGPKLFVGYSDLTVLHEALALRLGLASLHAPMTATASFLKDQATQDHLRRTLFEPETMREVGPGPATRTLVPGRARGITLGGNLSLLAAERGTPNARPSAAGGIVLLEDVDQPPYSLDRMLTQLLRSGWLEGVAGIALGSWTGCGPPEEVRAVLRERLAPLGVPVVEELGFGHGPSTLSLPLGVPAVLDADARTLTYDAPGLL</sequence>
<dbReference type="Gene3D" id="3.50.30.60">
    <property type="entry name" value="LD-carboxypeptidase A C-terminal domain-like"/>
    <property type="match status" value="1"/>
</dbReference>
<keyword evidence="3" id="KW-0645">Protease</keyword>
<proteinExistence type="inferred from homology"/>
<evidence type="ECO:0000259" key="8">
    <source>
        <dbReference type="Pfam" id="PF17676"/>
    </source>
</evidence>
<dbReference type="Proteomes" id="UP000675554">
    <property type="component" value="Unassembled WGS sequence"/>
</dbReference>
<dbReference type="PANTHER" id="PTHR30237:SF2">
    <property type="entry name" value="MUREIN TETRAPEPTIDE CARBOXYPEPTIDASE"/>
    <property type="match status" value="1"/>
</dbReference>
<keyword evidence="5" id="KW-0720">Serine protease</keyword>
<gene>
    <name evidence="9" type="ORF">KDA82_32595</name>
</gene>
<dbReference type="InterPro" id="IPR040921">
    <property type="entry name" value="Peptidase_S66C"/>
</dbReference>
<organism evidence="9 10">
    <name type="scientific">Streptomyces daliensis</name>
    <dbReference type="NCBI Taxonomy" id="299421"/>
    <lineage>
        <taxon>Bacteria</taxon>
        <taxon>Bacillati</taxon>
        <taxon>Actinomycetota</taxon>
        <taxon>Actinomycetes</taxon>
        <taxon>Kitasatosporales</taxon>
        <taxon>Streptomycetaceae</taxon>
        <taxon>Streptomyces</taxon>
    </lineage>
</organism>
<comment type="similarity">
    <text evidence="1">Belongs to the peptidase S66 family.</text>
</comment>
<feature type="active site" description="Charge relay system" evidence="6">
    <location>
        <position position="218"/>
    </location>
</feature>
<evidence type="ECO:0000256" key="1">
    <source>
        <dbReference type="ARBA" id="ARBA00010233"/>
    </source>
</evidence>
<feature type="active site" description="Nucleophile" evidence="6">
    <location>
        <position position="120"/>
    </location>
</feature>
<evidence type="ECO:0000256" key="2">
    <source>
        <dbReference type="ARBA" id="ARBA00022645"/>
    </source>
</evidence>
<dbReference type="EMBL" id="JAGSMN010001012">
    <property type="protein sequence ID" value="MBR7677649.1"/>
    <property type="molecule type" value="Genomic_DNA"/>
</dbReference>
<evidence type="ECO:0000256" key="5">
    <source>
        <dbReference type="ARBA" id="ARBA00022825"/>
    </source>
</evidence>
<reference evidence="9" key="1">
    <citation type="submission" date="2021-04" db="EMBL/GenBank/DDBJ databases">
        <title>Sequencing of actinobacteria type strains.</title>
        <authorList>
            <person name="Nguyen G.-S."/>
            <person name="Wentzel A."/>
        </authorList>
    </citation>
    <scope>NUCLEOTIDE SEQUENCE</scope>
    <source>
        <strain evidence="9">DSM 42095</strain>
    </source>
</reference>
<dbReference type="InterPro" id="IPR027461">
    <property type="entry name" value="Carboxypeptidase_A_C_sf"/>
</dbReference>
<evidence type="ECO:0000313" key="10">
    <source>
        <dbReference type="Proteomes" id="UP000675554"/>
    </source>
</evidence>
<feature type="active site" description="Charge relay system" evidence="6">
    <location>
        <position position="283"/>
    </location>
</feature>
<keyword evidence="2" id="KW-0121">Carboxypeptidase</keyword>
<dbReference type="Pfam" id="PF17676">
    <property type="entry name" value="Peptidase_S66C"/>
    <property type="match status" value="1"/>
</dbReference>
<protein>
    <submittedName>
        <fullName evidence="9">LD-carboxypeptidase</fullName>
    </submittedName>
</protein>
<name>A0A8T4IZU9_9ACTN</name>
<dbReference type="InterPro" id="IPR040449">
    <property type="entry name" value="Peptidase_S66_N"/>
</dbReference>
<dbReference type="SUPFAM" id="SSF141986">
    <property type="entry name" value="LD-carboxypeptidase A C-terminal domain-like"/>
    <property type="match status" value="1"/>
</dbReference>
<dbReference type="InterPro" id="IPR029062">
    <property type="entry name" value="Class_I_gatase-like"/>
</dbReference>
<keyword evidence="4" id="KW-0378">Hydrolase</keyword>